<reference evidence="4" key="1">
    <citation type="journal article" date="2014" name="Science">
        <title>Nonhuman genetics. Genomic basis for the convergent evolution of electric organs.</title>
        <authorList>
            <person name="Gallant J.R."/>
            <person name="Traeger L.L."/>
            <person name="Volkening J.D."/>
            <person name="Moffett H."/>
            <person name="Chen P.H."/>
            <person name="Novina C.D."/>
            <person name="Phillips G.N.Jr."/>
            <person name="Anand R."/>
            <person name="Wells G.B."/>
            <person name="Pinch M."/>
            <person name="Guth R."/>
            <person name="Unguez G.A."/>
            <person name="Albert J.S."/>
            <person name="Zakon H.H."/>
            <person name="Samanta M.P."/>
            <person name="Sussman M.R."/>
        </authorList>
    </citation>
    <scope>NUCLEOTIDE SEQUENCE [LARGE SCALE GENOMIC DNA]</scope>
</reference>
<dbReference type="PROSITE" id="PS50835">
    <property type="entry name" value="IG_LIKE"/>
    <property type="match status" value="1"/>
</dbReference>
<gene>
    <name evidence="3" type="primary">LOC113574423</name>
</gene>
<evidence type="ECO:0000256" key="1">
    <source>
        <dbReference type="SAM" id="SignalP"/>
    </source>
</evidence>
<evidence type="ECO:0000313" key="4">
    <source>
        <dbReference type="Proteomes" id="UP000314983"/>
    </source>
</evidence>
<feature type="domain" description="Ig-like" evidence="2">
    <location>
        <begin position="240"/>
        <end position="325"/>
    </location>
</feature>
<dbReference type="SUPFAM" id="SSF48726">
    <property type="entry name" value="Immunoglobulin"/>
    <property type="match status" value="4"/>
</dbReference>
<accession>A0A4W4G1R9</accession>
<dbReference type="Proteomes" id="UP000314983">
    <property type="component" value="Chromosome 5"/>
</dbReference>
<dbReference type="Gene3D" id="2.60.40.10">
    <property type="entry name" value="Immunoglobulins"/>
    <property type="match status" value="4"/>
</dbReference>
<evidence type="ECO:0000259" key="2">
    <source>
        <dbReference type="PROSITE" id="PS50835"/>
    </source>
</evidence>
<dbReference type="PANTHER" id="PTHR46484:SF1">
    <property type="entry name" value="SCHWANN CELL MYELIN PROTEIN-RELATED"/>
    <property type="match status" value="1"/>
</dbReference>
<dbReference type="InterPro" id="IPR007110">
    <property type="entry name" value="Ig-like_dom"/>
</dbReference>
<keyword evidence="1" id="KW-0732">Signal</keyword>
<dbReference type="SMART" id="SM00409">
    <property type="entry name" value="IG"/>
    <property type="match status" value="2"/>
</dbReference>
<reference evidence="4" key="2">
    <citation type="journal article" date="2017" name="Sci. Adv.">
        <title>A tail of two voltages: Proteomic comparison of the three electric organs of the electric eel.</title>
        <authorList>
            <person name="Traeger L.L."/>
            <person name="Sabat G."/>
            <person name="Barrett-Wilt G.A."/>
            <person name="Wells G.B."/>
            <person name="Sussman M.R."/>
        </authorList>
    </citation>
    <scope>NUCLEOTIDE SEQUENCE [LARGE SCALE GENOMIC DNA]</scope>
</reference>
<feature type="chain" id="PRO_5044328048" description="Ig-like domain-containing protein" evidence="1">
    <location>
        <begin position="19"/>
        <end position="491"/>
    </location>
</feature>
<reference evidence="3" key="4">
    <citation type="submission" date="2025-08" db="UniProtKB">
        <authorList>
            <consortium name="Ensembl"/>
        </authorList>
    </citation>
    <scope>IDENTIFICATION</scope>
</reference>
<dbReference type="PANTHER" id="PTHR46484">
    <property type="entry name" value="SI:CH211-171H4.5-RELATED"/>
    <property type="match status" value="1"/>
</dbReference>
<dbReference type="OMA" id="SNCTISR"/>
<name>A0A4W4G1R9_ELEEL</name>
<dbReference type="GeneTree" id="ENSGT01150000286924"/>
<dbReference type="InterPro" id="IPR013783">
    <property type="entry name" value="Ig-like_fold"/>
</dbReference>
<proteinExistence type="predicted"/>
<dbReference type="Pfam" id="PF13927">
    <property type="entry name" value="Ig_3"/>
    <property type="match status" value="1"/>
</dbReference>
<keyword evidence="4" id="KW-1185">Reference proteome</keyword>
<protein>
    <recommendedName>
        <fullName evidence="2">Ig-like domain-containing protein</fullName>
    </recommendedName>
</protein>
<reference evidence="3" key="5">
    <citation type="submission" date="2025-09" db="UniProtKB">
        <authorList>
            <consortium name="Ensembl"/>
        </authorList>
    </citation>
    <scope>IDENTIFICATION</scope>
</reference>
<dbReference type="STRING" id="8005.ENSEEEP00000030215"/>
<feature type="signal peptide" evidence="1">
    <location>
        <begin position="1"/>
        <end position="18"/>
    </location>
</feature>
<dbReference type="AlphaFoldDB" id="A0A4W4G1R9"/>
<reference evidence="3" key="3">
    <citation type="submission" date="2020-05" db="EMBL/GenBank/DDBJ databases">
        <title>Electrophorus electricus (electric eel) genome, fEleEle1, primary haplotype.</title>
        <authorList>
            <person name="Myers G."/>
            <person name="Meyer A."/>
            <person name="Fedrigo O."/>
            <person name="Formenti G."/>
            <person name="Rhie A."/>
            <person name="Tracey A."/>
            <person name="Sims Y."/>
            <person name="Jarvis E.D."/>
        </authorList>
    </citation>
    <scope>NUCLEOTIDE SEQUENCE [LARGE SCALE GENOMIC DNA]</scope>
</reference>
<evidence type="ECO:0000313" key="3">
    <source>
        <dbReference type="Ensembl" id="ENSEEEP00000030215.2"/>
    </source>
</evidence>
<dbReference type="InterPro" id="IPR003599">
    <property type="entry name" value="Ig_sub"/>
</dbReference>
<dbReference type="Ensembl" id="ENSEEET00000030571.2">
    <property type="protein sequence ID" value="ENSEEEP00000030215.2"/>
    <property type="gene ID" value="ENSEEEG00000014484.2"/>
</dbReference>
<dbReference type="InterPro" id="IPR036179">
    <property type="entry name" value="Ig-like_dom_sf"/>
</dbReference>
<sequence length="491" mass="53501">MKLCFCCMAFISILGVQGSEWSASIPASVSGLSGLCIYIPCNFSYPGPRQPAGKLTGIWFQGSTNFQIYNSMNSEVVNALYLNRTRLVGSLARNECSLKIGPLRSSDAKIYTFRIEIPDLDKYSYLQQSTTVSIIDAPSAPSMQCPGILAEGIAVSLVCAVVHSCPEAAPALHWSSIRAEQTIAQPQSRRLLQNGWEERVVLNLLPSSGSHGEVLRCSAVFPSGLSQFGPECRLVVDYAPKNVTVNVSSPLDSVLEGNTVILSCQADSHPAPHTFSWFQWAAGREQLLTAQRGHELYINKIIREPGQYWCQAENTMGIAHSQPLLLDVLYQPEIMNESCCSVISEQELELNCVCIAHGNPKPSINWTFMHSHEPINGQVDSSQSGGHKAVVSLNTSVLWNSTAKELVILCMAENSLSSTTKAFTLTLNTTLNAFVLSDTGPTLGLWGPMMGLTAITMLLPQWHCGLLIESPYLLIESLSSACKLSLRLCDL</sequence>
<organism evidence="3 4">
    <name type="scientific">Electrophorus electricus</name>
    <name type="common">Electric eel</name>
    <name type="synonym">Gymnotus electricus</name>
    <dbReference type="NCBI Taxonomy" id="8005"/>
    <lineage>
        <taxon>Eukaryota</taxon>
        <taxon>Metazoa</taxon>
        <taxon>Chordata</taxon>
        <taxon>Craniata</taxon>
        <taxon>Vertebrata</taxon>
        <taxon>Euteleostomi</taxon>
        <taxon>Actinopterygii</taxon>
        <taxon>Neopterygii</taxon>
        <taxon>Teleostei</taxon>
        <taxon>Ostariophysi</taxon>
        <taxon>Gymnotiformes</taxon>
        <taxon>Gymnotoidei</taxon>
        <taxon>Gymnotidae</taxon>
        <taxon>Electrophorus</taxon>
    </lineage>
</organism>